<evidence type="ECO:0000313" key="2">
    <source>
        <dbReference type="EMBL" id="QED29645.1"/>
    </source>
</evidence>
<evidence type="ECO:0000313" key="3">
    <source>
        <dbReference type="Proteomes" id="UP000321595"/>
    </source>
</evidence>
<dbReference type="EMBL" id="CP042467">
    <property type="protein sequence ID" value="QED29645.1"/>
    <property type="molecule type" value="Genomic_DNA"/>
</dbReference>
<dbReference type="KEGG" id="bbae:FRD01_20875"/>
<dbReference type="RefSeq" id="WP_146962878.1">
    <property type="nucleotide sequence ID" value="NZ_CP042467.1"/>
</dbReference>
<dbReference type="AlphaFoldDB" id="A0A5B8XVN7"/>
<reference evidence="2 3" key="1">
    <citation type="submission" date="2019-08" db="EMBL/GenBank/DDBJ databases">
        <authorList>
            <person name="Liang Q."/>
        </authorList>
    </citation>
    <scope>NUCLEOTIDE SEQUENCE [LARGE SCALE GENOMIC DNA]</scope>
    <source>
        <strain evidence="2 3">V1718</strain>
    </source>
</reference>
<feature type="chain" id="PRO_5022803339" description="Porin" evidence="1">
    <location>
        <begin position="28"/>
        <end position="402"/>
    </location>
</feature>
<gene>
    <name evidence="2" type="ORF">FRD01_20875</name>
</gene>
<sequence>MSDHRRPLLVPALCLLACGLLPATSEARTLVESEDFYLDWTNFLSQTGLLSNIPYEVPGLESPSIGAAGLWRMEWRASSGNLSFEVHNRLFWRVDGGQSPNVGLGASVPPPRWVDLRTPLIERPGQLLEHDFDRLSSTWLTPVADITVGRQAVTWGAGSLIGSMDFWTQLSPFDLDSSQKRGVDAARAFAYVSDVELDFIAVDRGTLDDLSGGVKAAWSAESSDYHLAVAKSYQRVWGALGLAIDHGSWRSHGEIAVPYALEESQVRLPKASVGSMWTDGTWSFGMEYHFNGLGSPSLEDALGSAELARGEMFFLGRHYAAVQGGWTKDEFSVALFGVGNLADPSVLMAPSVIYTRGDNTQLRASAFIGVGESPTLDLSGFSLPSEFGLYGQTFILESQVFF</sequence>
<organism evidence="2 3">
    <name type="scientific">Microvenator marinus</name>
    <dbReference type="NCBI Taxonomy" id="2600177"/>
    <lineage>
        <taxon>Bacteria</taxon>
        <taxon>Deltaproteobacteria</taxon>
        <taxon>Bradymonadales</taxon>
        <taxon>Microvenatoraceae</taxon>
        <taxon>Microvenator</taxon>
    </lineage>
</organism>
<protein>
    <recommendedName>
        <fullName evidence="4">Porin</fullName>
    </recommendedName>
</protein>
<proteinExistence type="predicted"/>
<name>A0A5B8XVN7_9DELT</name>
<evidence type="ECO:0000256" key="1">
    <source>
        <dbReference type="SAM" id="SignalP"/>
    </source>
</evidence>
<evidence type="ECO:0008006" key="4">
    <source>
        <dbReference type="Google" id="ProtNLM"/>
    </source>
</evidence>
<accession>A0A5B8XVN7</accession>
<keyword evidence="3" id="KW-1185">Reference proteome</keyword>
<feature type="signal peptide" evidence="1">
    <location>
        <begin position="1"/>
        <end position="27"/>
    </location>
</feature>
<dbReference type="Proteomes" id="UP000321595">
    <property type="component" value="Chromosome"/>
</dbReference>
<keyword evidence="1" id="KW-0732">Signal</keyword>
<dbReference type="OrthoDB" id="5289878at2"/>